<keyword evidence="3" id="KW-1185">Reference proteome</keyword>
<organism evidence="2 3">
    <name type="scientific">Hibiscus sabdariffa</name>
    <name type="common">roselle</name>
    <dbReference type="NCBI Taxonomy" id="183260"/>
    <lineage>
        <taxon>Eukaryota</taxon>
        <taxon>Viridiplantae</taxon>
        <taxon>Streptophyta</taxon>
        <taxon>Embryophyta</taxon>
        <taxon>Tracheophyta</taxon>
        <taxon>Spermatophyta</taxon>
        <taxon>Magnoliopsida</taxon>
        <taxon>eudicotyledons</taxon>
        <taxon>Gunneridae</taxon>
        <taxon>Pentapetalae</taxon>
        <taxon>rosids</taxon>
        <taxon>malvids</taxon>
        <taxon>Malvales</taxon>
        <taxon>Malvaceae</taxon>
        <taxon>Malvoideae</taxon>
        <taxon>Hibiscus</taxon>
    </lineage>
</organism>
<dbReference type="EMBL" id="JBBPBN010000031">
    <property type="protein sequence ID" value="KAK9004095.1"/>
    <property type="molecule type" value="Genomic_DNA"/>
</dbReference>
<feature type="region of interest" description="Disordered" evidence="1">
    <location>
        <begin position="57"/>
        <end position="80"/>
    </location>
</feature>
<accession>A0ABR2QTS1</accession>
<name>A0ABR2QTS1_9ROSI</name>
<comment type="caution">
    <text evidence="2">The sequence shown here is derived from an EMBL/GenBank/DDBJ whole genome shotgun (WGS) entry which is preliminary data.</text>
</comment>
<proteinExistence type="predicted"/>
<evidence type="ECO:0000256" key="1">
    <source>
        <dbReference type="SAM" id="MobiDB-lite"/>
    </source>
</evidence>
<evidence type="ECO:0000313" key="3">
    <source>
        <dbReference type="Proteomes" id="UP001396334"/>
    </source>
</evidence>
<feature type="compositionally biased region" description="Polar residues" evidence="1">
    <location>
        <begin position="114"/>
        <end position="123"/>
    </location>
</feature>
<feature type="region of interest" description="Disordered" evidence="1">
    <location>
        <begin position="114"/>
        <end position="146"/>
    </location>
</feature>
<protein>
    <submittedName>
        <fullName evidence="2">Uncharacterized protein</fullName>
    </submittedName>
</protein>
<feature type="compositionally biased region" description="Low complexity" evidence="1">
    <location>
        <begin position="124"/>
        <end position="139"/>
    </location>
</feature>
<evidence type="ECO:0000313" key="2">
    <source>
        <dbReference type="EMBL" id="KAK9004095.1"/>
    </source>
</evidence>
<sequence>MIQSEIAPSPVDPSLQQSEVVRTAIDASGGSTAVSTKAHLATTAKGQWFIDSGASHHVSPDSSNLVDSTDYSGPVPGAERLWRGTRTAPVETRLHESPDVGSSSAVAGMNVDSSVGVDSTCQAPVSSPESNASHSSPTSLRSPTSMLNKSLQESRICLPDHNNDIVRSANVEPSCGNVPESSIARENLEVGNDQVAVEGGNTQARCKLVLIIIPC</sequence>
<feature type="compositionally biased region" description="Polar residues" evidence="1">
    <location>
        <begin position="60"/>
        <end position="71"/>
    </location>
</feature>
<reference evidence="2 3" key="1">
    <citation type="journal article" date="2024" name="G3 (Bethesda)">
        <title>Genome assembly of Hibiscus sabdariffa L. provides insights into metabolisms of medicinal natural products.</title>
        <authorList>
            <person name="Kim T."/>
        </authorList>
    </citation>
    <scope>NUCLEOTIDE SEQUENCE [LARGE SCALE GENOMIC DNA]</scope>
    <source>
        <strain evidence="2">TK-2024</strain>
        <tissue evidence="2">Old leaves</tissue>
    </source>
</reference>
<gene>
    <name evidence="2" type="ORF">V6N11_001906</name>
</gene>
<dbReference type="Proteomes" id="UP001396334">
    <property type="component" value="Unassembled WGS sequence"/>
</dbReference>